<accession>A0A4Q2IY63</accession>
<gene>
    <name evidence="2" type="ORF">EO081_07360</name>
</gene>
<dbReference type="Proteomes" id="UP000292347">
    <property type="component" value="Unassembled WGS sequence"/>
</dbReference>
<reference evidence="2 3" key="1">
    <citation type="submission" date="2019-01" db="EMBL/GenBank/DDBJ databases">
        <title>Sphingomonas mucosissima sp. nov. and Sphingomonas desiccabilis sp. nov., from biological soil crusts in the Colorado Plateau, USA.</title>
        <authorList>
            <person name="Zhu D."/>
        </authorList>
    </citation>
    <scope>NUCLEOTIDE SEQUENCE [LARGE SCALE GENOMIC DNA]</scope>
    <source>
        <strain evidence="2 3">CP1D</strain>
    </source>
</reference>
<evidence type="ECO:0008006" key="4">
    <source>
        <dbReference type="Google" id="ProtNLM"/>
    </source>
</evidence>
<comment type="caution">
    <text evidence="2">The sequence shown here is derived from an EMBL/GenBank/DDBJ whole genome shotgun (WGS) entry which is preliminary data.</text>
</comment>
<evidence type="ECO:0000313" key="2">
    <source>
        <dbReference type="EMBL" id="RXZ35426.1"/>
    </source>
</evidence>
<dbReference type="RefSeq" id="WP_129341194.1">
    <property type="nucleotide sequence ID" value="NZ_JACIDD010000001.1"/>
</dbReference>
<dbReference type="OrthoDB" id="7206106at2"/>
<dbReference type="InterPro" id="IPR035437">
    <property type="entry name" value="SNase_OB-fold_sf"/>
</dbReference>
<sequence length="142" mass="15079">MLLLAALAAVVIPAGQSFTCTPTRVWDGDGPVWCKEGPRIRLAGIAARESDGSCRSNQPCPRASAEEARQALVRLLGTATGKSKQGHVLVRGPTLRCTSTGQAVGSRTGAWCVSPTEGDISCAMVRGGTVLRWSRYWKGHRC</sequence>
<dbReference type="SUPFAM" id="SSF50199">
    <property type="entry name" value="Staphylococcal nuclease"/>
    <property type="match status" value="1"/>
</dbReference>
<evidence type="ECO:0000256" key="1">
    <source>
        <dbReference type="SAM" id="SignalP"/>
    </source>
</evidence>
<protein>
    <recommendedName>
        <fullName evidence="4">Thermonuclease family protein</fullName>
    </recommendedName>
</protein>
<keyword evidence="3" id="KW-1185">Reference proteome</keyword>
<feature type="signal peptide" evidence="1">
    <location>
        <begin position="1"/>
        <end position="19"/>
    </location>
</feature>
<proteinExistence type="predicted"/>
<dbReference type="AlphaFoldDB" id="A0A4Q2IY63"/>
<name>A0A4Q2IY63_9SPHN</name>
<feature type="chain" id="PRO_5020448557" description="Thermonuclease family protein" evidence="1">
    <location>
        <begin position="20"/>
        <end position="142"/>
    </location>
</feature>
<keyword evidence="1" id="KW-0732">Signal</keyword>
<dbReference type="Gene3D" id="2.40.50.90">
    <property type="match status" value="1"/>
</dbReference>
<evidence type="ECO:0000313" key="3">
    <source>
        <dbReference type="Proteomes" id="UP000292347"/>
    </source>
</evidence>
<dbReference type="EMBL" id="SDPT01000001">
    <property type="protein sequence ID" value="RXZ35426.1"/>
    <property type="molecule type" value="Genomic_DNA"/>
</dbReference>
<organism evidence="2 3">
    <name type="scientific">Sphingomonas desiccabilis</name>
    <dbReference type="NCBI Taxonomy" id="429134"/>
    <lineage>
        <taxon>Bacteria</taxon>
        <taxon>Pseudomonadati</taxon>
        <taxon>Pseudomonadota</taxon>
        <taxon>Alphaproteobacteria</taxon>
        <taxon>Sphingomonadales</taxon>
        <taxon>Sphingomonadaceae</taxon>
        <taxon>Sphingomonas</taxon>
    </lineage>
</organism>